<dbReference type="PANTHER" id="PTHR14865:SF2">
    <property type="entry name" value="CST COMPLEX SUBUNIT CTC1"/>
    <property type="match status" value="1"/>
</dbReference>
<dbReference type="PANTHER" id="PTHR14865">
    <property type="entry name" value="CST COMPLEX SUBUNIT CTC1"/>
    <property type="match status" value="1"/>
</dbReference>
<dbReference type="GO" id="GO:0003677">
    <property type="term" value="F:DNA binding"/>
    <property type="evidence" value="ECO:0007669"/>
    <property type="project" value="UniProtKB-KW"/>
</dbReference>
<evidence type="ECO:0000256" key="2">
    <source>
        <dbReference type="ARBA" id="ARBA00004574"/>
    </source>
</evidence>
<keyword evidence="6" id="KW-0779">Telomere</keyword>
<dbReference type="EMBL" id="JBJQND010000009">
    <property type="protein sequence ID" value="KAL3865495.1"/>
    <property type="molecule type" value="Genomic_DNA"/>
</dbReference>
<dbReference type="AlphaFoldDB" id="A0ABD3VYR6"/>
<protein>
    <recommendedName>
        <fullName evidence="4">CST complex subunit CTC1</fullName>
    </recommendedName>
</protein>
<reference evidence="9 10" key="1">
    <citation type="submission" date="2024-11" db="EMBL/GenBank/DDBJ databases">
        <title>Chromosome-level genome assembly of the freshwater bivalve Anodonta woodiana.</title>
        <authorList>
            <person name="Chen X."/>
        </authorList>
    </citation>
    <scope>NUCLEOTIDE SEQUENCE [LARGE SCALE GENOMIC DNA]</scope>
    <source>
        <strain evidence="9">MN2024</strain>
        <tissue evidence="9">Gills</tissue>
    </source>
</reference>
<gene>
    <name evidence="9" type="ORF">ACJMK2_042880</name>
</gene>
<accession>A0ABD3VYR6</accession>
<comment type="caution">
    <text evidence="9">The sequence shown here is derived from an EMBL/GenBank/DDBJ whole genome shotgun (WGS) entry which is preliminary data.</text>
</comment>
<sequence length="962" mass="108595">KKECLYWQHFIMPQQTYIVTNLRPTCIKKGANTEMRVLVPWTNSEIMVADQCKVTVLTAQEWFSSRGEEIPFELKDADSELTCPGKQSYESQKHSSKLVSYQGKVTEIVDRALGIFELDNRVRLYVGTVPARHKFRHLRIGCNITVHNIHHKCTRKTPKIRLYSCMRSCVKVTEFSPLVHSGQVINSPPYLQDLFFLSGASSSLLDWLKDTRDSLSEKFQAEAGSSGSERMSECLLHMNFPYQYGAGRNQQKAARNLLQEFLSDEHHCCILSSYQSEKECLETTFPTLKEIFTPYLPLMDNTGPSGSDLYWKYTIAEELNTRKQVLLAKIVTCPKSGRLKLVDSTGTTCIIRHCHDNQGHICSNNCSCDDLELGKSFPCPLIHTCCIGKTVVVTKYNIIKEDFVSSQRSSNDSHTPETETLIYVEFSMKDAVLLWRLDSLQDSHVCDRTEIGRKRKHEDEHTTDMSVIRQTSDMGGHMAQSGTSVEEQSEMVVHIKCKESLVLESWGPNPDKLRFCTVSQVIRTSNVKDIPKEIILLFRGGSVRWYPVLIVGCMYRLSGQNFVSTLPPSLPVKLIKTAVQRSQAKVCIVVETCVMIERLFTAIAKVKNLVSFECFITARLHCDPELPNQRSGKAQDWKSRTLPELGVNLLPNKCVKLVVKDVVSSQEMQVYINLDRVSYPLGLLPGVHLLFHRVERRVSRNGHVYCHYITISTIEVLCMSSKGHGHQAEADVVQEQIQVLSEDSAPKLPLVAIWKPPFLDTSSILQCVCHVQKILKLSLKSVCITCGSLYKRSGCSNRGCTLQSLPKLLARCSFIGEDGTSVALISCTGCRVQQLLQLSEEEWNTLDNTLVDLGEVFVQQTRPVNGSSIEKFVYQLCDNPSIKKPWKMILKPKYFRSAQGQSGGHYLDIHSMALDEFALRVVDTGLGTVTTHSLPFIQLECMAIYPIDPAEWALHYLAQLNQ</sequence>
<organism evidence="9 10">
    <name type="scientific">Sinanodonta woodiana</name>
    <name type="common">Chinese pond mussel</name>
    <name type="synonym">Anodonta woodiana</name>
    <dbReference type="NCBI Taxonomy" id="1069815"/>
    <lineage>
        <taxon>Eukaryota</taxon>
        <taxon>Metazoa</taxon>
        <taxon>Spiralia</taxon>
        <taxon>Lophotrochozoa</taxon>
        <taxon>Mollusca</taxon>
        <taxon>Bivalvia</taxon>
        <taxon>Autobranchia</taxon>
        <taxon>Heteroconchia</taxon>
        <taxon>Palaeoheterodonta</taxon>
        <taxon>Unionida</taxon>
        <taxon>Unionoidea</taxon>
        <taxon>Unionidae</taxon>
        <taxon>Unioninae</taxon>
        <taxon>Sinanodonta</taxon>
    </lineage>
</organism>
<evidence type="ECO:0000256" key="1">
    <source>
        <dbReference type="ARBA" id="ARBA00004123"/>
    </source>
</evidence>
<evidence type="ECO:0000256" key="5">
    <source>
        <dbReference type="ARBA" id="ARBA00022454"/>
    </source>
</evidence>
<evidence type="ECO:0000313" key="10">
    <source>
        <dbReference type="Proteomes" id="UP001634394"/>
    </source>
</evidence>
<proteinExistence type="inferred from homology"/>
<dbReference type="Proteomes" id="UP001634394">
    <property type="component" value="Unassembled WGS sequence"/>
</dbReference>
<keyword evidence="8" id="KW-0539">Nucleus</keyword>
<keyword evidence="10" id="KW-1185">Reference proteome</keyword>
<comment type="subcellular location">
    <subcellularLocation>
        <location evidence="2">Chromosome</location>
        <location evidence="2">Telomere</location>
    </subcellularLocation>
    <subcellularLocation>
        <location evidence="1">Nucleus</location>
    </subcellularLocation>
</comment>
<name>A0ABD3VYR6_SINWO</name>
<keyword evidence="7" id="KW-0238">DNA-binding</keyword>
<feature type="non-terminal residue" evidence="9">
    <location>
        <position position="1"/>
    </location>
</feature>
<evidence type="ECO:0000256" key="4">
    <source>
        <dbReference type="ARBA" id="ARBA00016175"/>
    </source>
</evidence>
<evidence type="ECO:0000256" key="8">
    <source>
        <dbReference type="ARBA" id="ARBA00023242"/>
    </source>
</evidence>
<dbReference type="InterPro" id="IPR029156">
    <property type="entry name" value="CTC1"/>
</dbReference>
<evidence type="ECO:0000256" key="3">
    <source>
        <dbReference type="ARBA" id="ARBA00006332"/>
    </source>
</evidence>
<evidence type="ECO:0000256" key="7">
    <source>
        <dbReference type="ARBA" id="ARBA00023125"/>
    </source>
</evidence>
<evidence type="ECO:0000313" key="9">
    <source>
        <dbReference type="EMBL" id="KAL3865495.1"/>
    </source>
</evidence>
<dbReference type="GO" id="GO:0000781">
    <property type="term" value="C:chromosome, telomeric region"/>
    <property type="evidence" value="ECO:0007669"/>
    <property type="project" value="UniProtKB-SubCell"/>
</dbReference>
<dbReference type="Pfam" id="PF15489">
    <property type="entry name" value="CTC1"/>
    <property type="match status" value="2"/>
</dbReference>
<keyword evidence="5" id="KW-0158">Chromosome</keyword>
<dbReference type="GO" id="GO:0005634">
    <property type="term" value="C:nucleus"/>
    <property type="evidence" value="ECO:0007669"/>
    <property type="project" value="UniProtKB-SubCell"/>
</dbReference>
<dbReference type="InterPro" id="IPR042617">
    <property type="entry name" value="CTC1-like"/>
</dbReference>
<comment type="similarity">
    <text evidence="3">Belongs to the CTC1 family.</text>
</comment>
<evidence type="ECO:0000256" key="6">
    <source>
        <dbReference type="ARBA" id="ARBA00022895"/>
    </source>
</evidence>